<protein>
    <submittedName>
        <fullName evidence="1">Uncharacterized protein</fullName>
    </submittedName>
</protein>
<dbReference type="EMBL" id="MVGT01001043">
    <property type="protein sequence ID" value="OVA14446.1"/>
    <property type="molecule type" value="Genomic_DNA"/>
</dbReference>
<organism evidence="1 2">
    <name type="scientific">Macleaya cordata</name>
    <name type="common">Five-seeded plume-poppy</name>
    <name type="synonym">Bocconia cordata</name>
    <dbReference type="NCBI Taxonomy" id="56857"/>
    <lineage>
        <taxon>Eukaryota</taxon>
        <taxon>Viridiplantae</taxon>
        <taxon>Streptophyta</taxon>
        <taxon>Embryophyta</taxon>
        <taxon>Tracheophyta</taxon>
        <taxon>Spermatophyta</taxon>
        <taxon>Magnoliopsida</taxon>
        <taxon>Ranunculales</taxon>
        <taxon>Papaveraceae</taxon>
        <taxon>Papaveroideae</taxon>
        <taxon>Macleaya</taxon>
    </lineage>
</organism>
<sequence length="77" mass="8827">MSVFLQEFWNWESAWAMEPLYAIAYEIRVLAERADRELASHRKNPKKLNGAGSFLMKVFGALAVSFSKSKPLSDSRF</sequence>
<gene>
    <name evidence="1" type="ORF">BVC80_1365g1</name>
</gene>
<proteinExistence type="predicted"/>
<dbReference type="STRING" id="56857.A0A200QVE3"/>
<dbReference type="OrthoDB" id="1730321at2759"/>
<comment type="caution">
    <text evidence="1">The sequence shown here is derived from an EMBL/GenBank/DDBJ whole genome shotgun (WGS) entry which is preliminary data.</text>
</comment>
<evidence type="ECO:0000313" key="1">
    <source>
        <dbReference type="EMBL" id="OVA14446.1"/>
    </source>
</evidence>
<name>A0A200QVE3_MACCD</name>
<dbReference type="InParanoid" id="A0A200QVE3"/>
<keyword evidence="2" id="KW-1185">Reference proteome</keyword>
<dbReference type="AlphaFoldDB" id="A0A200QVE3"/>
<evidence type="ECO:0000313" key="2">
    <source>
        <dbReference type="Proteomes" id="UP000195402"/>
    </source>
</evidence>
<accession>A0A200QVE3</accession>
<reference evidence="1 2" key="1">
    <citation type="journal article" date="2017" name="Mol. Plant">
        <title>The Genome of Medicinal Plant Macleaya cordata Provides New Insights into Benzylisoquinoline Alkaloids Metabolism.</title>
        <authorList>
            <person name="Liu X."/>
            <person name="Liu Y."/>
            <person name="Huang P."/>
            <person name="Ma Y."/>
            <person name="Qing Z."/>
            <person name="Tang Q."/>
            <person name="Cao H."/>
            <person name="Cheng P."/>
            <person name="Zheng Y."/>
            <person name="Yuan Z."/>
            <person name="Zhou Y."/>
            <person name="Liu J."/>
            <person name="Tang Z."/>
            <person name="Zhuo Y."/>
            <person name="Zhang Y."/>
            <person name="Yu L."/>
            <person name="Huang J."/>
            <person name="Yang P."/>
            <person name="Peng Q."/>
            <person name="Zhang J."/>
            <person name="Jiang W."/>
            <person name="Zhang Z."/>
            <person name="Lin K."/>
            <person name="Ro D.K."/>
            <person name="Chen X."/>
            <person name="Xiong X."/>
            <person name="Shang Y."/>
            <person name="Huang S."/>
            <person name="Zeng J."/>
        </authorList>
    </citation>
    <scope>NUCLEOTIDE SEQUENCE [LARGE SCALE GENOMIC DNA]</scope>
    <source>
        <strain evidence="2">cv. BLH2017</strain>
        <tissue evidence="1">Root</tissue>
    </source>
</reference>
<dbReference type="Proteomes" id="UP000195402">
    <property type="component" value="Unassembled WGS sequence"/>
</dbReference>